<dbReference type="Pfam" id="PF03401">
    <property type="entry name" value="TctC"/>
    <property type="match status" value="1"/>
</dbReference>
<dbReference type="PIRSF" id="PIRSF017082">
    <property type="entry name" value="YflP"/>
    <property type="match status" value="1"/>
</dbReference>
<feature type="signal peptide" evidence="2">
    <location>
        <begin position="1"/>
        <end position="23"/>
    </location>
</feature>
<protein>
    <submittedName>
        <fullName evidence="3">Bug family tripartite tricarboxylate transporter substrate binding protein</fullName>
    </submittedName>
</protein>
<evidence type="ECO:0000313" key="4">
    <source>
        <dbReference type="Proteomes" id="UP001595848"/>
    </source>
</evidence>
<feature type="chain" id="PRO_5045927295" evidence="2">
    <location>
        <begin position="24"/>
        <end position="322"/>
    </location>
</feature>
<dbReference type="Proteomes" id="UP001595848">
    <property type="component" value="Unassembled WGS sequence"/>
</dbReference>
<keyword evidence="4" id="KW-1185">Reference proteome</keyword>
<gene>
    <name evidence="3" type="ORF">ACFOY1_13840</name>
</gene>
<evidence type="ECO:0000256" key="2">
    <source>
        <dbReference type="SAM" id="SignalP"/>
    </source>
</evidence>
<organism evidence="3 4">
    <name type="scientific">Candidimonas humi</name>
    <dbReference type="NCBI Taxonomy" id="683355"/>
    <lineage>
        <taxon>Bacteria</taxon>
        <taxon>Pseudomonadati</taxon>
        <taxon>Pseudomonadota</taxon>
        <taxon>Betaproteobacteria</taxon>
        <taxon>Burkholderiales</taxon>
        <taxon>Alcaligenaceae</taxon>
        <taxon>Candidimonas</taxon>
    </lineage>
</organism>
<dbReference type="PANTHER" id="PTHR42928:SF5">
    <property type="entry name" value="BLR1237 PROTEIN"/>
    <property type="match status" value="1"/>
</dbReference>
<dbReference type="RefSeq" id="WP_217964715.1">
    <property type="nucleotide sequence ID" value="NZ_JAHTBN010000004.1"/>
</dbReference>
<sequence>MQRRQILGHVLAALMALPMAAMAAQSYPDRPVTIVVPFAVGGGSDNIARLIATKLATRTGKTFIIDNRGGGGTNIGNSVAARATPDGYTLLLGQFTLSVNPYLYRHLPYKPDTFVPVVHIANAPTVLIVPKTSPIKDVQGLISAAKAAPGKLNFGSGGFGTSVQLAGELFKLKTGTQMVHIPYKGSAPAMKDLIGGEINMMFDTATSALSYVKNGQVRAIGIAAQQRMSTLPDVPTFAEQGLKDFDVPVWYGFVAPAGTPAAAVQWLNTQVDAVLKDDAVVKQLSSLGAVPVGGTSAQFGDFMKAQAARWEHVIKAAGIKPN</sequence>
<dbReference type="PANTHER" id="PTHR42928">
    <property type="entry name" value="TRICARBOXYLATE-BINDING PROTEIN"/>
    <property type="match status" value="1"/>
</dbReference>
<name>A0ABV8P0W0_9BURK</name>
<dbReference type="InterPro" id="IPR005064">
    <property type="entry name" value="BUG"/>
</dbReference>
<keyword evidence="2" id="KW-0732">Signal</keyword>
<proteinExistence type="inferred from homology"/>
<comment type="similarity">
    <text evidence="1">Belongs to the UPF0065 (bug) family.</text>
</comment>
<evidence type="ECO:0000256" key="1">
    <source>
        <dbReference type="ARBA" id="ARBA00006987"/>
    </source>
</evidence>
<reference evidence="4" key="1">
    <citation type="journal article" date="2019" name="Int. J. Syst. Evol. Microbiol.">
        <title>The Global Catalogue of Microorganisms (GCM) 10K type strain sequencing project: providing services to taxonomists for standard genome sequencing and annotation.</title>
        <authorList>
            <consortium name="The Broad Institute Genomics Platform"/>
            <consortium name="The Broad Institute Genome Sequencing Center for Infectious Disease"/>
            <person name="Wu L."/>
            <person name="Ma J."/>
        </authorList>
    </citation>
    <scope>NUCLEOTIDE SEQUENCE [LARGE SCALE GENOMIC DNA]</scope>
    <source>
        <strain evidence="4">LMG 24813</strain>
    </source>
</reference>
<evidence type="ECO:0000313" key="3">
    <source>
        <dbReference type="EMBL" id="MFC4202037.1"/>
    </source>
</evidence>
<accession>A0ABV8P0W0</accession>
<dbReference type="CDD" id="cd13578">
    <property type="entry name" value="PBP2_Bug27"/>
    <property type="match status" value="1"/>
</dbReference>
<dbReference type="EMBL" id="JBHSBV010000004">
    <property type="protein sequence ID" value="MFC4202037.1"/>
    <property type="molecule type" value="Genomic_DNA"/>
</dbReference>
<comment type="caution">
    <text evidence="3">The sequence shown here is derived from an EMBL/GenBank/DDBJ whole genome shotgun (WGS) entry which is preliminary data.</text>
</comment>